<feature type="transmembrane region" description="Helical" evidence="1">
    <location>
        <begin position="602"/>
        <end position="623"/>
    </location>
</feature>
<name>A0AAD9JI49_9ANNE</name>
<reference evidence="2" key="1">
    <citation type="journal article" date="2023" name="Mol. Biol. Evol.">
        <title>Third-Generation Sequencing Reveals the Adaptive Role of the Epigenome in Three Deep-Sea Polychaetes.</title>
        <authorList>
            <person name="Perez M."/>
            <person name="Aroh O."/>
            <person name="Sun Y."/>
            <person name="Lan Y."/>
            <person name="Juniper S.K."/>
            <person name="Young C.R."/>
            <person name="Angers B."/>
            <person name="Qian P.Y."/>
        </authorList>
    </citation>
    <scope>NUCLEOTIDE SEQUENCE</scope>
    <source>
        <strain evidence="2">P08H-3</strain>
    </source>
</reference>
<dbReference type="PANTHER" id="PTHR33361">
    <property type="entry name" value="GLR0591 PROTEIN"/>
    <property type="match status" value="1"/>
</dbReference>
<dbReference type="InterPro" id="IPR010281">
    <property type="entry name" value="DUF885"/>
</dbReference>
<comment type="caution">
    <text evidence="2">The sequence shown here is derived from an EMBL/GenBank/DDBJ whole genome shotgun (WGS) entry which is preliminary data.</text>
</comment>
<sequence length="631" mass="73145">MLKVGVVAVSNPRPQLVTDATDFALIDLFLTTFRILRLYLSMRSLLVNQRTVIICDKNMAFEIFLDEYWNWRLEQSPEFATKVDVHYYDDKWQNLTEETFEKDTVSNRHITSRRWVKGPPMNTAREFLLKSEKIDPEDLDDDDAITLNVIRTSLRSFISGYKYRKYTQYNPVTPLDYPSRDWKNTVCRMPKKTINDYLNLIQRYNGIPGQINQIISLMRKAIELNTTQHSAALIGAVDRLDSLLEAIDNKTSFFHEPLLQIPETFSEENRASVSDLDAEVHDDSCTFRTDLSERLNVSLNTEIKPAVEKFRDFLIKEAMLDGYREILKGIHLNLYKVIPNIPKNCPVIVEQNRNPVGWSRYVAITDEKEGVFLISVSHPETRLESIHVEVFFTKVLDVLSQLIQKCISHSDSSQTTYVRLRECYIRASGGKMKGRQISYLHYYAVPYNFPFFTSFSEGWGLYAESLGEEMGMYDTSNKRLGKYLNEIFRAARLVVDPGIHYFNWSKKEAVEYLANYSTRSHDDIVNEINRYIAWPGQACSYKIGELHIKKLRKKAEKILGKHFDKRYFHDEILKLGAIPLSLLDSHLDKWTEKIKRDLTSGCSPFVTVVIVWLPAIILSVLGLNPQYSIVD</sequence>
<protein>
    <submittedName>
        <fullName evidence="2">Uncharacterized protein</fullName>
    </submittedName>
</protein>
<accession>A0AAD9JI49</accession>
<evidence type="ECO:0000256" key="1">
    <source>
        <dbReference type="SAM" id="Phobius"/>
    </source>
</evidence>
<organism evidence="2 3">
    <name type="scientific">Paralvinella palmiformis</name>
    <dbReference type="NCBI Taxonomy" id="53620"/>
    <lineage>
        <taxon>Eukaryota</taxon>
        <taxon>Metazoa</taxon>
        <taxon>Spiralia</taxon>
        <taxon>Lophotrochozoa</taxon>
        <taxon>Annelida</taxon>
        <taxon>Polychaeta</taxon>
        <taxon>Sedentaria</taxon>
        <taxon>Canalipalpata</taxon>
        <taxon>Terebellida</taxon>
        <taxon>Terebelliformia</taxon>
        <taxon>Alvinellidae</taxon>
        <taxon>Paralvinella</taxon>
    </lineage>
</organism>
<evidence type="ECO:0000313" key="2">
    <source>
        <dbReference type="EMBL" id="KAK2153618.1"/>
    </source>
</evidence>
<proteinExistence type="predicted"/>
<dbReference type="Proteomes" id="UP001208570">
    <property type="component" value="Unassembled WGS sequence"/>
</dbReference>
<keyword evidence="1" id="KW-0472">Membrane</keyword>
<evidence type="ECO:0000313" key="3">
    <source>
        <dbReference type="Proteomes" id="UP001208570"/>
    </source>
</evidence>
<keyword evidence="3" id="KW-1185">Reference proteome</keyword>
<dbReference type="AlphaFoldDB" id="A0AAD9JI49"/>
<keyword evidence="1" id="KW-0812">Transmembrane</keyword>
<keyword evidence="1" id="KW-1133">Transmembrane helix</keyword>
<dbReference type="PANTHER" id="PTHR33361:SF2">
    <property type="entry name" value="DUF885 DOMAIN-CONTAINING PROTEIN"/>
    <property type="match status" value="1"/>
</dbReference>
<dbReference type="Pfam" id="PF05960">
    <property type="entry name" value="DUF885"/>
    <property type="match status" value="2"/>
</dbReference>
<gene>
    <name evidence="2" type="ORF">LSH36_291g05018</name>
</gene>
<dbReference type="EMBL" id="JAODUP010000291">
    <property type="protein sequence ID" value="KAK2153618.1"/>
    <property type="molecule type" value="Genomic_DNA"/>
</dbReference>